<sequence length="207" mass="23463">MLSREDKKRQTRKSLMDAALMLVGKGDNFSSISLREVAKNAGVVPTSFYRHFTDMEELGLNLVDELGMLLRKLMRATRQHDGSFDGYIRSSIDVYVDFVIKHPNHFHFMAQSRTGGTHALRSAIRNELKFFANELASDIRLSPMLPRIGSEDLDMISELIVATVAETTIDILDLVDVSASYQQEFVKKTEKKLRLIWLGAGAWRSPE</sequence>
<evidence type="ECO:0000313" key="7">
    <source>
        <dbReference type="Proteomes" id="UP001164472"/>
    </source>
</evidence>
<protein>
    <submittedName>
        <fullName evidence="6">HTH-type transcriptional repressor FabR</fullName>
    </submittedName>
</protein>
<proteinExistence type="predicted"/>
<feature type="domain" description="HTH tetR-type" evidence="5">
    <location>
        <begin position="9"/>
        <end position="70"/>
    </location>
</feature>
<dbReference type="Pfam" id="PF21943">
    <property type="entry name" value="TetR_C_46"/>
    <property type="match status" value="1"/>
</dbReference>
<dbReference type="Gene3D" id="1.10.357.10">
    <property type="entry name" value="Tetracycline Repressor, domain 2"/>
    <property type="match status" value="1"/>
</dbReference>
<organism evidence="6 7">
    <name type="scientific">Alkalimarinus sediminis</name>
    <dbReference type="NCBI Taxonomy" id="1632866"/>
    <lineage>
        <taxon>Bacteria</taxon>
        <taxon>Pseudomonadati</taxon>
        <taxon>Pseudomonadota</taxon>
        <taxon>Gammaproteobacteria</taxon>
        <taxon>Alteromonadales</taxon>
        <taxon>Alteromonadaceae</taxon>
        <taxon>Alkalimarinus</taxon>
    </lineage>
</organism>
<dbReference type="InterPro" id="IPR001647">
    <property type="entry name" value="HTH_TetR"/>
</dbReference>
<dbReference type="KEGG" id="asem:NNL22_14920"/>
<dbReference type="InterPro" id="IPR009057">
    <property type="entry name" value="Homeodomain-like_sf"/>
</dbReference>
<keyword evidence="7" id="KW-1185">Reference proteome</keyword>
<gene>
    <name evidence="6" type="primary">fabR</name>
    <name evidence="6" type="ORF">NNL22_14920</name>
</gene>
<keyword evidence="2 4" id="KW-0238">DNA-binding</keyword>
<keyword evidence="1" id="KW-0805">Transcription regulation</keyword>
<dbReference type="InterPro" id="IPR050692">
    <property type="entry name" value="HTH_transcr_repressor_FabR"/>
</dbReference>
<dbReference type="NCBIfam" id="NF008402">
    <property type="entry name" value="PRK11202.1"/>
    <property type="match status" value="1"/>
</dbReference>
<dbReference type="EMBL" id="CP101527">
    <property type="protein sequence ID" value="UZW74301.1"/>
    <property type="molecule type" value="Genomic_DNA"/>
</dbReference>
<dbReference type="PANTHER" id="PTHR47752:SF1">
    <property type="entry name" value="HTH-TYPE TRANSCRIPTIONAL REPRESSOR FABR"/>
    <property type="match status" value="1"/>
</dbReference>
<feature type="DNA-binding region" description="H-T-H motif" evidence="4">
    <location>
        <begin position="33"/>
        <end position="52"/>
    </location>
</feature>
<dbReference type="GO" id="GO:0003677">
    <property type="term" value="F:DNA binding"/>
    <property type="evidence" value="ECO:0007669"/>
    <property type="project" value="UniProtKB-UniRule"/>
</dbReference>
<evidence type="ECO:0000313" key="6">
    <source>
        <dbReference type="EMBL" id="UZW74301.1"/>
    </source>
</evidence>
<name>A0A9E8KIU7_9ALTE</name>
<accession>A0A9E8KIU7</accession>
<dbReference type="SUPFAM" id="SSF46689">
    <property type="entry name" value="Homeodomain-like"/>
    <property type="match status" value="1"/>
</dbReference>
<dbReference type="PANTHER" id="PTHR47752">
    <property type="entry name" value="HTH-TYPE TRANSCRIPTIONAL REPRESSOR FABR"/>
    <property type="match status" value="1"/>
</dbReference>
<dbReference type="Pfam" id="PF00440">
    <property type="entry name" value="TetR_N"/>
    <property type="match status" value="1"/>
</dbReference>
<dbReference type="InterPro" id="IPR054129">
    <property type="entry name" value="DesT_TetR_C"/>
</dbReference>
<keyword evidence="3" id="KW-0804">Transcription</keyword>
<evidence type="ECO:0000256" key="1">
    <source>
        <dbReference type="ARBA" id="ARBA00023015"/>
    </source>
</evidence>
<evidence type="ECO:0000259" key="5">
    <source>
        <dbReference type="PROSITE" id="PS50977"/>
    </source>
</evidence>
<evidence type="ECO:0000256" key="4">
    <source>
        <dbReference type="PROSITE-ProRule" id="PRU00335"/>
    </source>
</evidence>
<evidence type="ECO:0000256" key="2">
    <source>
        <dbReference type="ARBA" id="ARBA00023125"/>
    </source>
</evidence>
<evidence type="ECO:0000256" key="3">
    <source>
        <dbReference type="ARBA" id="ARBA00023163"/>
    </source>
</evidence>
<dbReference type="RefSeq" id="WP_251812526.1">
    <property type="nucleotide sequence ID" value="NZ_CP101527.1"/>
</dbReference>
<dbReference type="Gene3D" id="1.10.10.60">
    <property type="entry name" value="Homeodomain-like"/>
    <property type="match status" value="1"/>
</dbReference>
<reference evidence="6" key="1">
    <citation type="submission" date="2022-07" db="EMBL/GenBank/DDBJ databases">
        <title>Alkalimarinus sp. nov., isolated from gut of a Alitta virens.</title>
        <authorList>
            <person name="Yang A.I."/>
            <person name="Shin N.-R."/>
        </authorList>
    </citation>
    <scope>NUCLEOTIDE SEQUENCE</scope>
    <source>
        <strain evidence="6">FA028</strain>
    </source>
</reference>
<dbReference type="PROSITE" id="PS50977">
    <property type="entry name" value="HTH_TETR_2"/>
    <property type="match status" value="1"/>
</dbReference>
<dbReference type="AlphaFoldDB" id="A0A9E8KIU7"/>
<dbReference type="Proteomes" id="UP001164472">
    <property type="component" value="Chromosome"/>
</dbReference>